<dbReference type="InterPro" id="IPR010091">
    <property type="entry name" value="Thiazolinyl_imide_reductase"/>
</dbReference>
<accession>A0ABU7U355</accession>
<dbReference type="PANTHER" id="PTHR43377:SF1">
    <property type="entry name" value="BILIVERDIN REDUCTASE A"/>
    <property type="match status" value="1"/>
</dbReference>
<dbReference type="PANTHER" id="PTHR43377">
    <property type="entry name" value="BILIVERDIN REDUCTASE A"/>
    <property type="match status" value="1"/>
</dbReference>
<protein>
    <submittedName>
        <fullName evidence="3">GFO-IDH-MocA domain-containing protein</fullName>
    </submittedName>
</protein>
<keyword evidence="4" id="KW-1185">Reference proteome</keyword>
<dbReference type="InterPro" id="IPR036291">
    <property type="entry name" value="NAD(P)-bd_dom_sf"/>
</dbReference>
<dbReference type="Proteomes" id="UP001312908">
    <property type="component" value="Unassembled WGS sequence"/>
</dbReference>
<feature type="domain" description="Thiazolinyl imine reductase-like C-terminal" evidence="2">
    <location>
        <begin position="150"/>
        <end position="247"/>
    </location>
</feature>
<evidence type="ECO:0000259" key="1">
    <source>
        <dbReference type="Pfam" id="PF01408"/>
    </source>
</evidence>
<evidence type="ECO:0000313" key="4">
    <source>
        <dbReference type="Proteomes" id="UP001312908"/>
    </source>
</evidence>
<dbReference type="Gene3D" id="3.40.50.720">
    <property type="entry name" value="NAD(P)-binding Rossmann-like Domain"/>
    <property type="match status" value="2"/>
</dbReference>
<organism evidence="3 4">
    <name type="scientific">Sorlinia euscelidii</name>
    <dbReference type="NCBI Taxonomy" id="3081148"/>
    <lineage>
        <taxon>Bacteria</taxon>
        <taxon>Pseudomonadati</taxon>
        <taxon>Pseudomonadota</taxon>
        <taxon>Alphaproteobacteria</taxon>
        <taxon>Acetobacterales</taxon>
        <taxon>Acetobacteraceae</taxon>
        <taxon>Sorlinia</taxon>
    </lineage>
</organism>
<sequence length="368" mass="40816">MTERRPRRILIVGAKFGEIYANAFLDDMPGVTLAGIMANGSERSRKLAHAFGVPLYTRLEDVPQDIDIACVVVRSTIVGGEGSRLAESLMRRGLHVVQEHPIHPEEVARLQKLARELCRVYWVSSFYSSATAGKIWIDTARQIQSRVGPPQIATLTTSRQLLYSGLDLLLQGVAHPITLPETSASVLNGLHADSLRLTCGQTDISLSLQNYIDPDDPDMHSLVMHQLLLGWQEGYLSLTSSYGPVIWVGNWFDPAHLEASTTLYDGPPETRLRLRLPARQILHEGPETWQQIFEHDAPTCVRRLLEAICTILDGGDASLHAHASHQFQVAAAWQSILLRTGPARERNIAPPETLHINPCATSSAWERI</sequence>
<proteinExistence type="predicted"/>
<dbReference type="InterPro" id="IPR048655">
    <property type="entry name" value="Irp3-like_C"/>
</dbReference>
<dbReference type="EMBL" id="JAWJZY010000004">
    <property type="protein sequence ID" value="MEE8659274.1"/>
    <property type="molecule type" value="Genomic_DNA"/>
</dbReference>
<feature type="domain" description="Gfo/Idh/MocA-like oxidoreductase N-terminal" evidence="1">
    <location>
        <begin position="8"/>
        <end position="123"/>
    </location>
</feature>
<reference evidence="3 4" key="1">
    <citation type="submission" date="2023-10" db="EMBL/GenBank/DDBJ databases">
        <title>Sorlinia euscelidii gen. nov., sp. nov., an acetic acid bacteria isolated from the gut of Euscelidius variegatus emitter.</title>
        <authorList>
            <person name="Michoud G."/>
            <person name="Marasco R."/>
            <person name="Seferji K."/>
            <person name="Gonella E."/>
            <person name="Garuglieri E."/>
            <person name="Alma A."/>
            <person name="Mapelli F."/>
            <person name="Borin S."/>
            <person name="Daffonchio D."/>
            <person name="Crotti E."/>
        </authorList>
    </citation>
    <scope>NUCLEOTIDE SEQUENCE [LARGE SCALE GENOMIC DNA]</scope>
    <source>
        <strain evidence="3 4">EV16P</strain>
    </source>
</reference>
<dbReference type="Pfam" id="PF21390">
    <property type="entry name" value="Irp3-like_C"/>
    <property type="match status" value="1"/>
</dbReference>
<dbReference type="InterPro" id="IPR051450">
    <property type="entry name" value="Gfo/Idh/MocA_Oxidoreductases"/>
</dbReference>
<dbReference type="PIRSF" id="PIRSF017494">
    <property type="entry name" value="Thiaz_red"/>
    <property type="match status" value="1"/>
</dbReference>
<dbReference type="Pfam" id="PF01408">
    <property type="entry name" value="GFO_IDH_MocA"/>
    <property type="match status" value="1"/>
</dbReference>
<evidence type="ECO:0000259" key="2">
    <source>
        <dbReference type="Pfam" id="PF21390"/>
    </source>
</evidence>
<gene>
    <name evidence="3" type="ORF">DOFOFD_09665</name>
</gene>
<name>A0ABU7U355_9PROT</name>
<dbReference type="NCBIfam" id="TIGR01761">
    <property type="entry name" value="thiaz-red"/>
    <property type="match status" value="1"/>
</dbReference>
<dbReference type="SUPFAM" id="SSF51735">
    <property type="entry name" value="NAD(P)-binding Rossmann-fold domains"/>
    <property type="match status" value="1"/>
</dbReference>
<comment type="caution">
    <text evidence="3">The sequence shown here is derived from an EMBL/GenBank/DDBJ whole genome shotgun (WGS) entry which is preliminary data.</text>
</comment>
<dbReference type="InterPro" id="IPR000683">
    <property type="entry name" value="Gfo/Idh/MocA-like_OxRdtase_N"/>
</dbReference>
<evidence type="ECO:0000313" key="3">
    <source>
        <dbReference type="EMBL" id="MEE8659274.1"/>
    </source>
</evidence>
<dbReference type="RefSeq" id="WP_394820122.1">
    <property type="nucleotide sequence ID" value="NZ_JAWJZY010000004.1"/>
</dbReference>